<reference evidence="3" key="1">
    <citation type="submission" date="2025-08" db="UniProtKB">
        <authorList>
            <consortium name="Ensembl"/>
        </authorList>
    </citation>
    <scope>IDENTIFICATION</scope>
</reference>
<keyword evidence="4" id="KW-1185">Reference proteome</keyword>
<dbReference type="InterPro" id="IPR013783">
    <property type="entry name" value="Ig-like_fold"/>
</dbReference>
<organism evidence="3 4">
    <name type="scientific">Neolamprologus brichardi</name>
    <name type="common">Fairy cichlid</name>
    <name type="synonym">Lamprologus brichardi</name>
    <dbReference type="NCBI Taxonomy" id="32507"/>
    <lineage>
        <taxon>Eukaryota</taxon>
        <taxon>Metazoa</taxon>
        <taxon>Chordata</taxon>
        <taxon>Craniata</taxon>
        <taxon>Vertebrata</taxon>
        <taxon>Euteleostomi</taxon>
        <taxon>Actinopterygii</taxon>
        <taxon>Neopterygii</taxon>
        <taxon>Teleostei</taxon>
        <taxon>Neoteleostei</taxon>
        <taxon>Acanthomorphata</taxon>
        <taxon>Ovalentaria</taxon>
        <taxon>Cichlomorphae</taxon>
        <taxon>Cichliformes</taxon>
        <taxon>Cichlidae</taxon>
        <taxon>African cichlids</taxon>
        <taxon>Pseudocrenilabrinae</taxon>
        <taxon>Lamprologini</taxon>
        <taxon>Neolamprologus</taxon>
    </lineage>
</organism>
<dbReference type="AlphaFoldDB" id="A0A3Q4GPG1"/>
<feature type="chain" id="PRO_5018567709" evidence="1">
    <location>
        <begin position="20"/>
        <end position="218"/>
    </location>
</feature>
<dbReference type="SUPFAM" id="SSF48726">
    <property type="entry name" value="Immunoglobulin"/>
    <property type="match status" value="1"/>
</dbReference>
<dbReference type="GO" id="GO:0007155">
    <property type="term" value="P:cell adhesion"/>
    <property type="evidence" value="ECO:0007669"/>
    <property type="project" value="InterPro"/>
</dbReference>
<feature type="signal peptide" evidence="1">
    <location>
        <begin position="1"/>
        <end position="19"/>
    </location>
</feature>
<keyword evidence="1" id="KW-0732">Signal</keyword>
<evidence type="ECO:0000259" key="2">
    <source>
        <dbReference type="PROSITE" id="PS50835"/>
    </source>
</evidence>
<dbReference type="PANTHER" id="PTHR13771:SF9">
    <property type="entry name" value="INTERCELLULAR ADHESION MOLECULE 5"/>
    <property type="match status" value="1"/>
</dbReference>
<dbReference type="InterPro" id="IPR007110">
    <property type="entry name" value="Ig-like_dom"/>
</dbReference>
<proteinExistence type="predicted"/>
<name>A0A3Q4GPG1_NEOBR</name>
<dbReference type="OMA" id="CTTEFKT"/>
<evidence type="ECO:0000313" key="3">
    <source>
        <dbReference type="Ensembl" id="ENSNBRP00000010881.1"/>
    </source>
</evidence>
<accession>A0A3Q4GPG1</accession>
<dbReference type="Bgee" id="ENSNBRG00000008496">
    <property type="expression patterns" value="Expressed in blood and 2 other cell types or tissues"/>
</dbReference>
<dbReference type="GO" id="GO:0005178">
    <property type="term" value="F:integrin binding"/>
    <property type="evidence" value="ECO:0007669"/>
    <property type="project" value="InterPro"/>
</dbReference>
<evidence type="ECO:0000313" key="4">
    <source>
        <dbReference type="Proteomes" id="UP000261580"/>
    </source>
</evidence>
<feature type="domain" description="Ig-like" evidence="2">
    <location>
        <begin position="112"/>
        <end position="214"/>
    </location>
</feature>
<dbReference type="GeneTree" id="ENSGT01030000235614"/>
<dbReference type="Proteomes" id="UP000261580">
    <property type="component" value="Unassembled WGS sequence"/>
</dbReference>
<sequence>MLPVRRLSILILLFSLCNADSICTTEFKTDPPEIFAEYGGIPVIVNCTTRLGDHYGLYWRVGNESSDIEDEEMFISHLVPVSDWNVTAECKMKLNESYECSKELKVILFKNPEVFHSVQFVNVMGEETQYRLQCDVVNVAPVQYLTVSWYKNSEKIQTESFNDTTTKTPVNKSSILRVNIRREENVVEFRCEAQLHFGPHRPKLPAISQTHSVSARCE</sequence>
<dbReference type="InterPro" id="IPR047012">
    <property type="entry name" value="ICAM_VCAM"/>
</dbReference>
<dbReference type="Ensembl" id="ENSNBRT00000011188.1">
    <property type="protein sequence ID" value="ENSNBRP00000010881.1"/>
    <property type="gene ID" value="ENSNBRG00000008496.1"/>
</dbReference>
<evidence type="ECO:0000256" key="1">
    <source>
        <dbReference type="SAM" id="SignalP"/>
    </source>
</evidence>
<dbReference type="Gene3D" id="2.60.40.10">
    <property type="entry name" value="Immunoglobulins"/>
    <property type="match status" value="1"/>
</dbReference>
<dbReference type="InterPro" id="IPR036179">
    <property type="entry name" value="Ig-like_dom_sf"/>
</dbReference>
<reference evidence="3" key="2">
    <citation type="submission" date="2025-09" db="UniProtKB">
        <authorList>
            <consortium name="Ensembl"/>
        </authorList>
    </citation>
    <scope>IDENTIFICATION</scope>
</reference>
<dbReference type="PROSITE" id="PS50835">
    <property type="entry name" value="IG_LIKE"/>
    <property type="match status" value="1"/>
</dbReference>
<dbReference type="STRING" id="32507.ENSNBRP00000010881"/>
<dbReference type="PANTHER" id="PTHR13771">
    <property type="entry name" value="INTERCELLULAR ADHESION MOLECULE"/>
    <property type="match status" value="1"/>
</dbReference>
<protein>
    <submittedName>
        <fullName evidence="3">Uncharacterized LOC102782264</fullName>
    </submittedName>
</protein>